<feature type="transmembrane region" description="Helical" evidence="10">
    <location>
        <begin position="160"/>
        <end position="181"/>
    </location>
</feature>
<dbReference type="GO" id="GO:0022857">
    <property type="term" value="F:transmembrane transporter activity"/>
    <property type="evidence" value="ECO:0007669"/>
    <property type="project" value="InterPro"/>
</dbReference>
<evidence type="ECO:0000256" key="4">
    <source>
        <dbReference type="ARBA" id="ARBA00022692"/>
    </source>
</evidence>
<evidence type="ECO:0000256" key="6">
    <source>
        <dbReference type="ARBA" id="ARBA00023136"/>
    </source>
</evidence>
<dbReference type="RefSeq" id="WP_166677701.1">
    <property type="nucleotide sequence ID" value="NZ_FOWW01000001.1"/>
</dbReference>
<evidence type="ECO:0000313" key="13">
    <source>
        <dbReference type="Proteomes" id="UP000198727"/>
    </source>
</evidence>
<evidence type="ECO:0000256" key="1">
    <source>
        <dbReference type="ARBA" id="ARBA00004429"/>
    </source>
</evidence>
<evidence type="ECO:0000256" key="7">
    <source>
        <dbReference type="ARBA" id="ARBA00038075"/>
    </source>
</evidence>
<keyword evidence="2" id="KW-0813">Transport</keyword>
<dbReference type="Proteomes" id="UP000198727">
    <property type="component" value="Unassembled WGS sequence"/>
</dbReference>
<evidence type="ECO:0000256" key="9">
    <source>
        <dbReference type="SAM" id="MobiDB-lite"/>
    </source>
</evidence>
<sequence length="436" mass="44163">MQHADWLSLLALTAFATKLVDGPAKNFAFGGVVLTQLLPGLVLAPLGGLLADRLNRRTVMICCDLARAALVLSIPLVGTLWWLFLGNLLVGCCALLWIPAKDAALPNLLRRPEQMEAAGQVGLVLTYGVSVVCGAGLFAAISGIPTVLGLPTTTFGELGLAKVALTVNGLLFLGSALLVAARLPELSRRSATARRPATRRTGLDRAPLRDGPRFLRDSPLVAGLLIGMTGAVAAGGAVVGSAVPYTASLGAGDAAFGLLLGAVFLGAAGGMAGAPRLARRLPRERVFTSAITSAGGALAAVAVTPHPVSAVLAATALGAGAGAAFLTATTIIGSEVDDAVRGRVNGVYQLLVKVVLAAAAALAATLVTLLGPRTVTVWGDAFLVDGTRPVLLGAAAAAVLAGLAARRRLRRAPRPVPTGTGADRAPSIPSRTWPNT</sequence>
<evidence type="ECO:0000256" key="5">
    <source>
        <dbReference type="ARBA" id="ARBA00022989"/>
    </source>
</evidence>
<dbReference type="PROSITE" id="PS50850">
    <property type="entry name" value="MFS"/>
    <property type="match status" value="1"/>
</dbReference>
<organism evidence="12 13">
    <name type="scientific">Amycolatopsis arida</name>
    <dbReference type="NCBI Taxonomy" id="587909"/>
    <lineage>
        <taxon>Bacteria</taxon>
        <taxon>Bacillati</taxon>
        <taxon>Actinomycetota</taxon>
        <taxon>Actinomycetes</taxon>
        <taxon>Pseudonocardiales</taxon>
        <taxon>Pseudonocardiaceae</taxon>
        <taxon>Amycolatopsis</taxon>
    </lineage>
</organism>
<keyword evidence="12" id="KW-0808">Transferase</keyword>
<keyword evidence="13" id="KW-1185">Reference proteome</keyword>
<feature type="region of interest" description="Disordered" evidence="9">
    <location>
        <begin position="411"/>
        <end position="436"/>
    </location>
</feature>
<feature type="transmembrane region" description="Helical" evidence="10">
    <location>
        <begin position="346"/>
        <end position="369"/>
    </location>
</feature>
<reference evidence="13" key="1">
    <citation type="submission" date="2016-10" db="EMBL/GenBank/DDBJ databases">
        <authorList>
            <person name="Varghese N."/>
            <person name="Submissions S."/>
        </authorList>
    </citation>
    <scope>NUCLEOTIDE SEQUENCE [LARGE SCALE GENOMIC DNA]</scope>
    <source>
        <strain evidence="13">CGMCC 4.5579</strain>
    </source>
</reference>
<dbReference type="STRING" id="587909.SAMN05421810_101594"/>
<dbReference type="GO" id="GO:0016301">
    <property type="term" value="F:kinase activity"/>
    <property type="evidence" value="ECO:0007669"/>
    <property type="project" value="UniProtKB-KW"/>
</dbReference>
<dbReference type="PANTHER" id="PTHR23513:SF9">
    <property type="entry name" value="ENTEROBACTIN EXPORTER ENTS"/>
    <property type="match status" value="1"/>
</dbReference>
<evidence type="ECO:0000256" key="8">
    <source>
        <dbReference type="ARBA" id="ARBA00040914"/>
    </source>
</evidence>
<proteinExistence type="inferred from homology"/>
<evidence type="ECO:0000256" key="10">
    <source>
        <dbReference type="SAM" id="Phobius"/>
    </source>
</evidence>
<gene>
    <name evidence="12" type="ORF">SAMN05421810_101594</name>
</gene>
<keyword evidence="3" id="KW-1003">Cell membrane</keyword>
<feature type="domain" description="Major facilitator superfamily (MFS) profile" evidence="11">
    <location>
        <begin position="215"/>
        <end position="436"/>
    </location>
</feature>
<feature type="transmembrane region" description="Helical" evidence="10">
    <location>
        <begin position="80"/>
        <end position="100"/>
    </location>
</feature>
<accession>A0A1I5LLZ3</accession>
<protein>
    <recommendedName>
        <fullName evidence="8">Multidrug efflux pump Tap</fullName>
    </recommendedName>
</protein>
<dbReference type="PANTHER" id="PTHR23513">
    <property type="entry name" value="INTEGRAL MEMBRANE EFFLUX PROTEIN-RELATED"/>
    <property type="match status" value="1"/>
</dbReference>
<feature type="transmembrane region" description="Helical" evidence="10">
    <location>
        <begin position="220"/>
        <end position="243"/>
    </location>
</feature>
<feature type="transmembrane region" description="Helical" evidence="10">
    <location>
        <begin position="286"/>
        <end position="304"/>
    </location>
</feature>
<keyword evidence="6 10" id="KW-0472">Membrane</keyword>
<name>A0A1I5LLZ3_9PSEU</name>
<evidence type="ECO:0000256" key="3">
    <source>
        <dbReference type="ARBA" id="ARBA00022475"/>
    </source>
</evidence>
<dbReference type="InterPro" id="IPR020846">
    <property type="entry name" value="MFS_dom"/>
</dbReference>
<dbReference type="Gene3D" id="1.20.1250.20">
    <property type="entry name" value="MFS general substrate transporter like domains"/>
    <property type="match status" value="1"/>
</dbReference>
<feature type="transmembrane region" description="Helical" evidence="10">
    <location>
        <begin position="389"/>
        <end position="405"/>
    </location>
</feature>
<feature type="transmembrane region" description="Helical" evidence="10">
    <location>
        <begin position="255"/>
        <end position="274"/>
    </location>
</feature>
<dbReference type="AlphaFoldDB" id="A0A1I5LLZ3"/>
<dbReference type="EMBL" id="FOWW01000001">
    <property type="protein sequence ID" value="SFO98409.1"/>
    <property type="molecule type" value="Genomic_DNA"/>
</dbReference>
<evidence type="ECO:0000256" key="2">
    <source>
        <dbReference type="ARBA" id="ARBA00022448"/>
    </source>
</evidence>
<feature type="transmembrane region" description="Helical" evidence="10">
    <location>
        <begin position="121"/>
        <end position="148"/>
    </location>
</feature>
<comment type="subcellular location">
    <subcellularLocation>
        <location evidence="1">Cell inner membrane</location>
        <topology evidence="1">Multi-pass membrane protein</topology>
    </subcellularLocation>
</comment>
<dbReference type="InterPro" id="IPR011701">
    <property type="entry name" value="MFS"/>
</dbReference>
<dbReference type="Pfam" id="PF07690">
    <property type="entry name" value="MFS_1"/>
    <property type="match status" value="1"/>
</dbReference>
<keyword evidence="5 10" id="KW-1133">Transmembrane helix</keyword>
<feature type="transmembrane region" description="Helical" evidence="10">
    <location>
        <begin position="26"/>
        <end position="51"/>
    </location>
</feature>
<comment type="similarity">
    <text evidence="7">Belongs to the major facilitator superfamily. Drug:H(+) antiporter-3 (DHA3) (TC 2.A.1.21) family.</text>
</comment>
<evidence type="ECO:0000259" key="11">
    <source>
        <dbReference type="PROSITE" id="PS50850"/>
    </source>
</evidence>
<dbReference type="SUPFAM" id="SSF103473">
    <property type="entry name" value="MFS general substrate transporter"/>
    <property type="match status" value="1"/>
</dbReference>
<keyword evidence="4 10" id="KW-0812">Transmembrane</keyword>
<evidence type="ECO:0000313" key="12">
    <source>
        <dbReference type="EMBL" id="SFO98409.1"/>
    </source>
</evidence>
<dbReference type="GO" id="GO:0005886">
    <property type="term" value="C:plasma membrane"/>
    <property type="evidence" value="ECO:0007669"/>
    <property type="project" value="UniProtKB-SubCell"/>
</dbReference>
<keyword evidence="12" id="KW-0418">Kinase</keyword>
<dbReference type="InterPro" id="IPR036259">
    <property type="entry name" value="MFS_trans_sf"/>
</dbReference>
<feature type="transmembrane region" description="Helical" evidence="10">
    <location>
        <begin position="310"/>
        <end position="334"/>
    </location>
</feature>